<organism evidence="1 2">
    <name type="scientific">Paenibacillus lentus</name>
    <dbReference type="NCBI Taxonomy" id="1338368"/>
    <lineage>
        <taxon>Bacteria</taxon>
        <taxon>Bacillati</taxon>
        <taxon>Bacillota</taxon>
        <taxon>Bacilli</taxon>
        <taxon>Bacillales</taxon>
        <taxon>Paenibacillaceae</taxon>
        <taxon>Paenibacillus</taxon>
    </lineage>
</organism>
<dbReference type="KEGG" id="plen:EIM92_13785"/>
<dbReference type="EMBL" id="CP034248">
    <property type="protein sequence ID" value="AZK47093.1"/>
    <property type="molecule type" value="Genomic_DNA"/>
</dbReference>
<dbReference type="OrthoDB" id="2612076at2"/>
<gene>
    <name evidence="1" type="ORF">EIM92_13785</name>
</gene>
<accession>A0A3Q8SBZ4</accession>
<evidence type="ECO:0000313" key="1">
    <source>
        <dbReference type="EMBL" id="AZK47093.1"/>
    </source>
</evidence>
<dbReference type="GO" id="GO:0046718">
    <property type="term" value="P:symbiont entry into host cell"/>
    <property type="evidence" value="ECO:0007669"/>
    <property type="project" value="InterPro"/>
</dbReference>
<dbReference type="RefSeq" id="WP_125083131.1">
    <property type="nucleotide sequence ID" value="NZ_CP034248.1"/>
</dbReference>
<proteinExistence type="predicted"/>
<protein>
    <recommendedName>
        <fullName evidence="3">Phage tail protein</fullName>
    </recommendedName>
</protein>
<dbReference type="AlphaFoldDB" id="A0A3Q8SBZ4"/>
<name>A0A3Q8SBZ4_9BACL</name>
<reference evidence="1 2" key="1">
    <citation type="submission" date="2018-11" db="EMBL/GenBank/DDBJ databases">
        <title>Genome sequencing of Paenibacillus lentus DSM25539(T).</title>
        <authorList>
            <person name="Kook J.-K."/>
            <person name="Park S.-N."/>
            <person name="Lim Y.K."/>
        </authorList>
    </citation>
    <scope>NUCLEOTIDE SEQUENCE [LARGE SCALE GENOMIC DNA]</scope>
    <source>
        <strain evidence="1 2">DSM 25539</strain>
    </source>
</reference>
<dbReference type="InterPro" id="IPR005068">
    <property type="entry name" value="Phage_lambda_Stf-r2"/>
</dbReference>
<dbReference type="Proteomes" id="UP000273145">
    <property type="component" value="Chromosome"/>
</dbReference>
<dbReference type="GO" id="GO:0019062">
    <property type="term" value="P:virion attachment to host cell"/>
    <property type="evidence" value="ECO:0007669"/>
    <property type="project" value="InterPro"/>
</dbReference>
<sequence length="350" mass="37488">MAKTDWTLTDTVKPDDFNNIGREINQLRMDVDHIEVPTASLTEAGIVQLSNATNSTSEAQAATSKAVKLAYDAAAAAQTTANAANSASAAAFQLGNERKAEVVAALVAKGISASTSESWDSLIAKMAGIIKATGNATAAQLLQGYTASNASGAFTGTMINRSAEAHHQLATDTAREPGIRVFFQPPAGYYNGSSWVYAASPQLSSGNLPKDVNIFGIQGILERLTTAEKEALAYAITTKSIPASVDDSNTVLAQKIHQIPMKRTAQGEGVTESNGHIVVRGMDFYPQTFFYRYKRWSNYFGVAHRGTMSTSIVIDDGRYKTFGGSWYQGGLRIDTNTGKADEPFAWYAIE</sequence>
<evidence type="ECO:0000313" key="2">
    <source>
        <dbReference type="Proteomes" id="UP000273145"/>
    </source>
</evidence>
<evidence type="ECO:0008006" key="3">
    <source>
        <dbReference type="Google" id="ProtNLM"/>
    </source>
</evidence>
<dbReference type="Pfam" id="PF03406">
    <property type="entry name" value="Phage_fiber_2"/>
    <property type="match status" value="1"/>
</dbReference>
<keyword evidence="2" id="KW-1185">Reference proteome</keyword>